<comment type="caution">
    <text evidence="3">The sequence shown here is derived from an EMBL/GenBank/DDBJ whole genome shotgun (WGS) entry which is preliminary data.</text>
</comment>
<feature type="transmembrane region" description="Helical" evidence="2">
    <location>
        <begin position="153"/>
        <end position="174"/>
    </location>
</feature>
<dbReference type="EMBL" id="NMUH01001150">
    <property type="protein sequence ID" value="MQL89454.1"/>
    <property type="molecule type" value="Genomic_DNA"/>
</dbReference>
<keyword evidence="2" id="KW-1133">Transmembrane helix</keyword>
<feature type="region of interest" description="Disordered" evidence="1">
    <location>
        <begin position="82"/>
        <end position="121"/>
    </location>
</feature>
<name>A0A843V766_COLES</name>
<organism evidence="3 4">
    <name type="scientific">Colocasia esculenta</name>
    <name type="common">Wild taro</name>
    <name type="synonym">Arum esculentum</name>
    <dbReference type="NCBI Taxonomy" id="4460"/>
    <lineage>
        <taxon>Eukaryota</taxon>
        <taxon>Viridiplantae</taxon>
        <taxon>Streptophyta</taxon>
        <taxon>Embryophyta</taxon>
        <taxon>Tracheophyta</taxon>
        <taxon>Spermatophyta</taxon>
        <taxon>Magnoliopsida</taxon>
        <taxon>Liliopsida</taxon>
        <taxon>Araceae</taxon>
        <taxon>Aroideae</taxon>
        <taxon>Colocasieae</taxon>
        <taxon>Colocasia</taxon>
    </lineage>
</organism>
<evidence type="ECO:0000256" key="1">
    <source>
        <dbReference type="SAM" id="MobiDB-lite"/>
    </source>
</evidence>
<proteinExistence type="predicted"/>
<keyword evidence="2" id="KW-0812">Transmembrane</keyword>
<gene>
    <name evidence="3" type="ORF">Taro_022020</name>
</gene>
<protein>
    <submittedName>
        <fullName evidence="3">Uncharacterized protein</fullName>
    </submittedName>
</protein>
<evidence type="ECO:0000313" key="3">
    <source>
        <dbReference type="EMBL" id="MQL89454.1"/>
    </source>
</evidence>
<dbReference type="AlphaFoldDB" id="A0A843V766"/>
<keyword evidence="2" id="KW-0472">Membrane</keyword>
<dbReference type="Proteomes" id="UP000652761">
    <property type="component" value="Unassembled WGS sequence"/>
</dbReference>
<reference evidence="3" key="1">
    <citation type="submission" date="2017-07" db="EMBL/GenBank/DDBJ databases">
        <title>Taro Niue Genome Assembly and Annotation.</title>
        <authorList>
            <person name="Atibalentja N."/>
            <person name="Keating K."/>
            <person name="Fields C.J."/>
        </authorList>
    </citation>
    <scope>NUCLEOTIDE SEQUENCE</scope>
    <source>
        <strain evidence="3">Niue_2</strain>
        <tissue evidence="3">Leaf</tissue>
    </source>
</reference>
<evidence type="ECO:0000256" key="2">
    <source>
        <dbReference type="SAM" id="Phobius"/>
    </source>
</evidence>
<sequence>MLLQTSSRKVLLKTPQMRMSTEAKEIGAVKTELQEMRSELGSLKHQVSNLSDFVRVQLFVPAPPAPTQFVPEAPVVGPSGPIIEEEVRPPGPSEEEVRPLGPSEEEVWPPGPSVAESGPSGSIEVEDVGTGPVESVAEPTGSHVLLVVGYYCYFYSCCCYVCNFVVSFLLLLWAPSLRRSESFHLLKSDVPHLSTADSGLSTDSVQIPRIGSGRTVTIDSHFLVVDIHLSEDKSYWARVLIPTFSQVIYSTRRRDIGICVLRDQPLRRLPLSCKLRIM</sequence>
<evidence type="ECO:0000313" key="4">
    <source>
        <dbReference type="Proteomes" id="UP000652761"/>
    </source>
</evidence>
<accession>A0A843V766</accession>
<keyword evidence="4" id="KW-1185">Reference proteome</keyword>
<dbReference type="OrthoDB" id="6768573at2759"/>